<gene>
    <name evidence="1" type="ORF">BDN70DRAFT_936242</name>
</gene>
<evidence type="ECO:0000313" key="2">
    <source>
        <dbReference type="Proteomes" id="UP000807469"/>
    </source>
</evidence>
<proteinExistence type="predicted"/>
<dbReference type="AlphaFoldDB" id="A0A9P5YSG7"/>
<dbReference type="Proteomes" id="UP000807469">
    <property type="component" value="Unassembled WGS sequence"/>
</dbReference>
<comment type="caution">
    <text evidence="1">The sequence shown here is derived from an EMBL/GenBank/DDBJ whole genome shotgun (WGS) entry which is preliminary data.</text>
</comment>
<accession>A0A9P5YSG7</accession>
<reference evidence="1" key="1">
    <citation type="submission" date="2020-11" db="EMBL/GenBank/DDBJ databases">
        <authorList>
            <consortium name="DOE Joint Genome Institute"/>
            <person name="Ahrendt S."/>
            <person name="Riley R."/>
            <person name="Andreopoulos W."/>
            <person name="Labutti K."/>
            <person name="Pangilinan J."/>
            <person name="Ruiz-Duenas F.J."/>
            <person name="Barrasa J.M."/>
            <person name="Sanchez-Garcia M."/>
            <person name="Camarero S."/>
            <person name="Miyauchi S."/>
            <person name="Serrano A."/>
            <person name="Linde D."/>
            <person name="Babiker R."/>
            <person name="Drula E."/>
            <person name="Ayuso-Fernandez I."/>
            <person name="Pacheco R."/>
            <person name="Padilla G."/>
            <person name="Ferreira P."/>
            <person name="Barriuso J."/>
            <person name="Kellner H."/>
            <person name="Castanera R."/>
            <person name="Alfaro M."/>
            <person name="Ramirez L."/>
            <person name="Pisabarro A.G."/>
            <person name="Kuo A."/>
            <person name="Tritt A."/>
            <person name="Lipzen A."/>
            <person name="He G."/>
            <person name="Yan M."/>
            <person name="Ng V."/>
            <person name="Cullen D."/>
            <person name="Martin F."/>
            <person name="Rosso M.-N."/>
            <person name="Henrissat B."/>
            <person name="Hibbett D."/>
            <person name="Martinez A.T."/>
            <person name="Grigoriev I.V."/>
        </authorList>
    </citation>
    <scope>NUCLEOTIDE SEQUENCE</scope>
    <source>
        <strain evidence="1">CIRM-BRFM 674</strain>
    </source>
</reference>
<sequence length="390" mass="44176">MIQEQELCATPRHAVILNDECQLPPSLTEVTLPQSEPMCFESSLTTRASDDSRDAIAKIPVELMAETFGKFVSGNMDKDFAVDSVTDTKPKLWTSMSVNICSDQPDLPDLVSDWLNRSKELELPLCIHIYADELSDQEPDSAVELLEAIAAHSERWVSFSAHVPPHYMRRIGYATTNFKNLKNLELCLEGGDFRDASWGITVGKDTPVQRLSLFNINLSMIQINWSSLTTLETNTCMTDHTQCYHLFRKAPFLQHCTLHWTCPPDVPESRSDHPACTMNNLTYLRICGDYVGRIFEYLKLPALSHLEIYVRYLDRRLSDLFLLRTSLRRASQSGSKRTIRVVITGPYSRCERKLIPFLQSGSGLTVDNIISTPKGSDDEDDALEFSIHHN</sequence>
<dbReference type="EMBL" id="MU155352">
    <property type="protein sequence ID" value="KAF9474992.1"/>
    <property type="molecule type" value="Genomic_DNA"/>
</dbReference>
<protein>
    <submittedName>
        <fullName evidence="1">Uncharacterized protein</fullName>
    </submittedName>
</protein>
<name>A0A9P5YSG7_9AGAR</name>
<organism evidence="1 2">
    <name type="scientific">Pholiota conissans</name>
    <dbReference type="NCBI Taxonomy" id="109636"/>
    <lineage>
        <taxon>Eukaryota</taxon>
        <taxon>Fungi</taxon>
        <taxon>Dikarya</taxon>
        <taxon>Basidiomycota</taxon>
        <taxon>Agaricomycotina</taxon>
        <taxon>Agaricomycetes</taxon>
        <taxon>Agaricomycetidae</taxon>
        <taxon>Agaricales</taxon>
        <taxon>Agaricineae</taxon>
        <taxon>Strophariaceae</taxon>
        <taxon>Pholiota</taxon>
    </lineage>
</organism>
<evidence type="ECO:0000313" key="1">
    <source>
        <dbReference type="EMBL" id="KAF9474992.1"/>
    </source>
</evidence>
<keyword evidence="2" id="KW-1185">Reference proteome</keyword>